<evidence type="ECO:0000313" key="7">
    <source>
        <dbReference type="Proteomes" id="UP001324427"/>
    </source>
</evidence>
<feature type="domain" description="Glycosyl transferase family 25" evidence="5">
    <location>
        <begin position="7"/>
        <end position="107"/>
    </location>
</feature>
<dbReference type="PANTHER" id="PTHR10730">
    <property type="entry name" value="PROCOLLAGEN-LYSINE,2-OXOGLUTARATE 5-DIOXYGENASE/GLYCOSYLTRANSFERASE 25 FAMILY MEMBER"/>
    <property type="match status" value="1"/>
</dbReference>
<keyword evidence="7" id="KW-1185">Reference proteome</keyword>
<dbReference type="EMBL" id="JAVFHQ010000051">
    <property type="protein sequence ID" value="KAK4541577.1"/>
    <property type="molecule type" value="Genomic_DNA"/>
</dbReference>
<evidence type="ECO:0000256" key="4">
    <source>
        <dbReference type="SAM" id="MobiDB-lite"/>
    </source>
</evidence>
<dbReference type="InterPro" id="IPR050757">
    <property type="entry name" value="Collagen_mod_GT25"/>
</dbReference>
<protein>
    <recommendedName>
        <fullName evidence="5">Glycosyl transferase family 25 domain-containing protein</fullName>
    </recommendedName>
</protein>
<accession>A0AAV9J8Z7</accession>
<dbReference type="AlphaFoldDB" id="A0AAV9J8Z7"/>
<name>A0AAV9J8Z7_9PEZI</name>
<dbReference type="CDD" id="cd06532">
    <property type="entry name" value="Glyco_transf_25"/>
    <property type="match status" value="1"/>
</dbReference>
<dbReference type="Pfam" id="PF01755">
    <property type="entry name" value="Glyco_transf_25"/>
    <property type="match status" value="1"/>
</dbReference>
<dbReference type="InterPro" id="IPR002654">
    <property type="entry name" value="Glyco_trans_25"/>
</dbReference>
<dbReference type="GO" id="GO:0016740">
    <property type="term" value="F:transferase activity"/>
    <property type="evidence" value="ECO:0007669"/>
    <property type="project" value="UniProtKB-KW"/>
</dbReference>
<evidence type="ECO:0000256" key="2">
    <source>
        <dbReference type="ARBA" id="ARBA00022676"/>
    </source>
</evidence>
<dbReference type="Proteomes" id="UP001324427">
    <property type="component" value="Unassembled WGS sequence"/>
</dbReference>
<comment type="caution">
    <text evidence="6">The sequence shown here is derived from an EMBL/GenBank/DDBJ whole genome shotgun (WGS) entry which is preliminary data.</text>
</comment>
<feature type="region of interest" description="Disordered" evidence="4">
    <location>
        <begin position="120"/>
        <end position="153"/>
    </location>
</feature>
<dbReference type="PANTHER" id="PTHR10730:SF53">
    <property type="entry name" value="GLYCOSYLTRANSFERASE 25 FAMILY MEMBER"/>
    <property type="match status" value="1"/>
</dbReference>
<gene>
    <name evidence="6" type="ORF">LTR36_007874</name>
</gene>
<feature type="compositionally biased region" description="Polar residues" evidence="4">
    <location>
        <begin position="129"/>
        <end position="138"/>
    </location>
</feature>
<sequence>MTIAQFQKIFVISLPLRTDHRDAVSLAAALTGLQFEFVDGVTEVSQRALPPGGEQLGLNSGALGNWRAHMNVAQMVVKEGISSALVLEDDVDWDLRIKSQMQDFAKASRLLVQPLRGTADAYLDPTHPQPSADQQPSSFPVGEDDPTVEPTTSPYGDLDRWDLFWIGHCGSRFPDANNTNVPIGRAVVGNDVTVPEPQHIRMQFGDRQLVDQYPAHTRVVSRARSGTCTVGYGVSQNGARRLLYELGVHNLTSTTDLMLRTLCDGVDGRRLLTCLSVQPQLFQHHRAVGSKASYSDISEHEEEYNPQAFTRNVRWSTRLNFEKLINNETDYLDLYKDGEPALDFGFR</sequence>
<proteinExistence type="inferred from homology"/>
<evidence type="ECO:0000259" key="5">
    <source>
        <dbReference type="Pfam" id="PF01755"/>
    </source>
</evidence>
<keyword evidence="2" id="KW-0328">Glycosyltransferase</keyword>
<reference evidence="6 7" key="1">
    <citation type="submission" date="2021-11" db="EMBL/GenBank/DDBJ databases">
        <title>Black yeast isolated from Biological Soil Crust.</title>
        <authorList>
            <person name="Kurbessoian T."/>
        </authorList>
    </citation>
    <scope>NUCLEOTIDE SEQUENCE [LARGE SCALE GENOMIC DNA]</scope>
    <source>
        <strain evidence="6 7">CCFEE 5522</strain>
    </source>
</reference>
<organism evidence="6 7">
    <name type="scientific">Oleoguttula mirabilis</name>
    <dbReference type="NCBI Taxonomy" id="1507867"/>
    <lineage>
        <taxon>Eukaryota</taxon>
        <taxon>Fungi</taxon>
        <taxon>Dikarya</taxon>
        <taxon>Ascomycota</taxon>
        <taxon>Pezizomycotina</taxon>
        <taxon>Dothideomycetes</taxon>
        <taxon>Dothideomycetidae</taxon>
        <taxon>Mycosphaerellales</taxon>
        <taxon>Teratosphaeriaceae</taxon>
        <taxon>Oleoguttula</taxon>
    </lineage>
</organism>
<keyword evidence="3" id="KW-0808">Transferase</keyword>
<evidence type="ECO:0000256" key="3">
    <source>
        <dbReference type="ARBA" id="ARBA00022679"/>
    </source>
</evidence>
<evidence type="ECO:0000313" key="6">
    <source>
        <dbReference type="EMBL" id="KAK4541577.1"/>
    </source>
</evidence>
<comment type="similarity">
    <text evidence="1">Belongs to the glycosyltransferase 25 family.</text>
</comment>
<evidence type="ECO:0000256" key="1">
    <source>
        <dbReference type="ARBA" id="ARBA00006721"/>
    </source>
</evidence>